<accession>A0A1Y1Y4L0</accession>
<feature type="compositionally biased region" description="Polar residues" evidence="6">
    <location>
        <begin position="265"/>
        <end position="284"/>
    </location>
</feature>
<evidence type="ECO:0000256" key="1">
    <source>
        <dbReference type="ARBA" id="ARBA00004245"/>
    </source>
</evidence>
<evidence type="ECO:0000256" key="6">
    <source>
        <dbReference type="SAM" id="MobiDB-lite"/>
    </source>
</evidence>
<dbReference type="OrthoDB" id="1684416at2759"/>
<feature type="coiled-coil region" evidence="5">
    <location>
        <begin position="497"/>
        <end position="528"/>
    </location>
</feature>
<keyword evidence="4" id="KW-0206">Cytoskeleton</keyword>
<dbReference type="AlphaFoldDB" id="A0A1Y1Y4L0"/>
<feature type="compositionally biased region" description="Polar residues" evidence="6">
    <location>
        <begin position="306"/>
        <end position="321"/>
    </location>
</feature>
<reference evidence="8 9" key="1">
    <citation type="submission" date="2016-07" db="EMBL/GenBank/DDBJ databases">
        <title>Pervasive Adenine N6-methylation of Active Genes in Fungi.</title>
        <authorList>
            <consortium name="DOE Joint Genome Institute"/>
            <person name="Mondo S.J."/>
            <person name="Dannebaum R.O."/>
            <person name="Kuo R.C."/>
            <person name="Labutti K."/>
            <person name="Haridas S."/>
            <person name="Kuo A."/>
            <person name="Salamov A."/>
            <person name="Ahrendt S.R."/>
            <person name="Lipzen A."/>
            <person name="Sullivan W."/>
            <person name="Andreopoulos W.B."/>
            <person name="Clum A."/>
            <person name="Lindquist E."/>
            <person name="Daum C."/>
            <person name="Ramamoorthy G.K."/>
            <person name="Gryganskyi A."/>
            <person name="Culley D."/>
            <person name="Magnuson J.K."/>
            <person name="James T.Y."/>
            <person name="O'Malley M.A."/>
            <person name="Stajich J.E."/>
            <person name="Spatafora J.W."/>
            <person name="Visel A."/>
            <person name="Grigoriev I.V."/>
        </authorList>
    </citation>
    <scope>NUCLEOTIDE SEQUENCE [LARGE SCALE GENOMIC DNA]</scope>
    <source>
        <strain evidence="8 9">CBS 931.73</strain>
    </source>
</reference>
<feature type="domain" description="TPX2 C-terminal" evidence="7">
    <location>
        <begin position="479"/>
        <end position="538"/>
    </location>
</feature>
<feature type="region of interest" description="Disordered" evidence="6">
    <location>
        <begin position="306"/>
        <end position="329"/>
    </location>
</feature>
<dbReference type="Pfam" id="PF06886">
    <property type="entry name" value="TPX2"/>
    <property type="match status" value="2"/>
</dbReference>
<evidence type="ECO:0000313" key="8">
    <source>
        <dbReference type="EMBL" id="ORX92845.1"/>
    </source>
</evidence>
<comment type="subcellular location">
    <subcellularLocation>
        <location evidence="1">Cytoplasm</location>
        <location evidence="1">Cytoskeleton</location>
    </subcellularLocation>
</comment>
<dbReference type="InterPro" id="IPR027329">
    <property type="entry name" value="TPX2_C"/>
</dbReference>
<dbReference type="GO" id="GO:0005856">
    <property type="term" value="C:cytoskeleton"/>
    <property type="evidence" value="ECO:0007669"/>
    <property type="project" value="UniProtKB-SubCell"/>
</dbReference>
<keyword evidence="5" id="KW-0175">Coiled coil</keyword>
<proteinExistence type="inferred from homology"/>
<gene>
    <name evidence="8" type="ORF">K493DRAFT_338610</name>
</gene>
<evidence type="ECO:0000256" key="2">
    <source>
        <dbReference type="ARBA" id="ARBA00005885"/>
    </source>
</evidence>
<feature type="region of interest" description="Disordered" evidence="6">
    <location>
        <begin position="1"/>
        <end position="53"/>
    </location>
</feature>
<evidence type="ECO:0000256" key="3">
    <source>
        <dbReference type="ARBA" id="ARBA00022490"/>
    </source>
</evidence>
<organism evidence="8 9">
    <name type="scientific">Basidiobolus meristosporus CBS 931.73</name>
    <dbReference type="NCBI Taxonomy" id="1314790"/>
    <lineage>
        <taxon>Eukaryota</taxon>
        <taxon>Fungi</taxon>
        <taxon>Fungi incertae sedis</taxon>
        <taxon>Zoopagomycota</taxon>
        <taxon>Entomophthoromycotina</taxon>
        <taxon>Basidiobolomycetes</taxon>
        <taxon>Basidiobolales</taxon>
        <taxon>Basidiobolaceae</taxon>
        <taxon>Basidiobolus</taxon>
    </lineage>
</organism>
<evidence type="ECO:0000256" key="4">
    <source>
        <dbReference type="ARBA" id="ARBA00023212"/>
    </source>
</evidence>
<dbReference type="Proteomes" id="UP000193498">
    <property type="component" value="Unassembled WGS sequence"/>
</dbReference>
<evidence type="ECO:0000313" key="9">
    <source>
        <dbReference type="Proteomes" id="UP000193498"/>
    </source>
</evidence>
<keyword evidence="9" id="KW-1185">Reference proteome</keyword>
<name>A0A1Y1Y4L0_9FUNG</name>
<dbReference type="STRING" id="1314790.A0A1Y1Y4L0"/>
<comment type="caution">
    <text evidence="8">The sequence shown here is derived from an EMBL/GenBank/DDBJ whole genome shotgun (WGS) entry which is preliminary data.</text>
</comment>
<dbReference type="EMBL" id="MCFE01000257">
    <property type="protein sequence ID" value="ORX92845.1"/>
    <property type="molecule type" value="Genomic_DNA"/>
</dbReference>
<evidence type="ECO:0000259" key="7">
    <source>
        <dbReference type="Pfam" id="PF06886"/>
    </source>
</evidence>
<feature type="compositionally biased region" description="Low complexity" evidence="6">
    <location>
        <begin position="38"/>
        <end position="49"/>
    </location>
</feature>
<feature type="compositionally biased region" description="Basic and acidic residues" evidence="6">
    <location>
        <begin position="254"/>
        <end position="263"/>
    </location>
</feature>
<dbReference type="InParanoid" id="A0A1Y1Y4L0"/>
<feature type="region of interest" description="Disordered" evidence="6">
    <location>
        <begin position="85"/>
        <end position="131"/>
    </location>
</feature>
<protein>
    <recommendedName>
        <fullName evidence="7">TPX2 C-terminal domain-containing protein</fullName>
    </recommendedName>
</protein>
<feature type="domain" description="TPX2 C-terminal" evidence="7">
    <location>
        <begin position="432"/>
        <end position="469"/>
    </location>
</feature>
<feature type="region of interest" description="Disordered" evidence="6">
    <location>
        <begin position="254"/>
        <end position="287"/>
    </location>
</feature>
<comment type="similarity">
    <text evidence="2">Belongs to the TPX2 family.</text>
</comment>
<sequence length="572" mass="66099">MIGESDTVFNDIPTELDDPTLPGASEPSSEDERQAEESPFLDSSSKSPSRNSLYRTTNLRASWDEEISVGHSELEHTISETVTLRSTKKLTIPRSPNFTKRSRQESKPYGAVDDLEAPTTKKKSRTNPFDLTVPKPFRLLTSVRGRQMGTPIPNNTPKSPFVSMASRVDDFFKRTPERFRAIPTAKPSATVIQNRLTIPRSPKLMTKLRAKYSQYQEIHEDTEEERKLRTHSKANGLTIPKSPNITKVVKRKLTREEGVEKKPSQKLQGNWTGVTIPRSPNITKPSKKRRIEFDVADRSEFKPATRNTRTNGITIPRSPNITKPKPKPVAVDEITRARPQRKRRNVNSYMPGITVPKPFHFVGDSIRERKLQRFNEKLQREQEEADRLRHVHAQPMLDLEYPDPLPPVEPRPLTRPVPFRLETDLRGEAYQRFLQSKLKQEEEMARERTIPRANPMPDFSHVWYPSHSDKAFTIPEDIHLSIESRIQERHDWEALVEEEKKQNAAVWEAKRQEMAKEEERKLKEYRRTLVHKPVPIPETLYRPEALPRLPRKNLTIPESPAIVKVKRTKNGV</sequence>
<keyword evidence="3" id="KW-0963">Cytoplasm</keyword>
<evidence type="ECO:0000256" key="5">
    <source>
        <dbReference type="SAM" id="Coils"/>
    </source>
</evidence>